<name>A0A914QC50_9BILA</name>
<dbReference type="GO" id="GO:0006749">
    <property type="term" value="P:glutathione metabolic process"/>
    <property type="evidence" value="ECO:0007669"/>
    <property type="project" value="TreeGrafter"/>
</dbReference>
<proteinExistence type="predicted"/>
<reference evidence="3" key="1">
    <citation type="submission" date="2022-11" db="UniProtKB">
        <authorList>
            <consortium name="WormBaseParasite"/>
        </authorList>
    </citation>
    <scope>IDENTIFICATION</scope>
</reference>
<sequence>MLEWNTKKINDGDAILRMIAKMCGLSGQGIFEQAQADAIFSAMNALVFSIVEYVKIKLSSKHQTNFETFNGMYFTIFEPAIRKYFGILEEYASKQTSNGFFLSSGISFVDFAMFHLFDFLQKLHPNLFKQFPKCQAIVYRVSNLPKFQKYLKVKQKPLH</sequence>
<keyword evidence="2" id="KW-1185">Reference proteome</keyword>
<evidence type="ECO:0000313" key="3">
    <source>
        <dbReference type="WBParaSite" id="PDA_v2.g26873.t1"/>
    </source>
</evidence>
<dbReference type="PROSITE" id="PS50405">
    <property type="entry name" value="GST_CTER"/>
    <property type="match status" value="1"/>
</dbReference>
<accession>A0A914QC50</accession>
<evidence type="ECO:0000313" key="2">
    <source>
        <dbReference type="Proteomes" id="UP000887578"/>
    </source>
</evidence>
<dbReference type="InterPro" id="IPR010987">
    <property type="entry name" value="Glutathione-S-Trfase_C-like"/>
</dbReference>
<dbReference type="AlphaFoldDB" id="A0A914QC50"/>
<feature type="domain" description="GST C-terminal" evidence="1">
    <location>
        <begin position="29"/>
        <end position="159"/>
    </location>
</feature>
<dbReference type="Gene3D" id="3.40.30.10">
    <property type="entry name" value="Glutaredoxin"/>
    <property type="match status" value="1"/>
</dbReference>
<dbReference type="GO" id="GO:0004364">
    <property type="term" value="F:glutathione transferase activity"/>
    <property type="evidence" value="ECO:0007669"/>
    <property type="project" value="TreeGrafter"/>
</dbReference>
<dbReference type="InterPro" id="IPR050213">
    <property type="entry name" value="GST_superfamily"/>
</dbReference>
<dbReference type="CDD" id="cd03192">
    <property type="entry name" value="GST_C_Sigma_like"/>
    <property type="match status" value="1"/>
</dbReference>
<organism evidence="2 3">
    <name type="scientific">Panagrolaimus davidi</name>
    <dbReference type="NCBI Taxonomy" id="227884"/>
    <lineage>
        <taxon>Eukaryota</taxon>
        <taxon>Metazoa</taxon>
        <taxon>Ecdysozoa</taxon>
        <taxon>Nematoda</taxon>
        <taxon>Chromadorea</taxon>
        <taxon>Rhabditida</taxon>
        <taxon>Tylenchina</taxon>
        <taxon>Panagrolaimomorpha</taxon>
        <taxon>Panagrolaimoidea</taxon>
        <taxon>Panagrolaimidae</taxon>
        <taxon>Panagrolaimus</taxon>
    </lineage>
</organism>
<dbReference type="PANTHER" id="PTHR11571">
    <property type="entry name" value="GLUTATHIONE S-TRANSFERASE"/>
    <property type="match status" value="1"/>
</dbReference>
<dbReference type="InterPro" id="IPR004046">
    <property type="entry name" value="GST_C"/>
</dbReference>
<dbReference type="InterPro" id="IPR036282">
    <property type="entry name" value="Glutathione-S-Trfase_C_sf"/>
</dbReference>
<dbReference type="SUPFAM" id="SSF47616">
    <property type="entry name" value="GST C-terminal domain-like"/>
    <property type="match status" value="1"/>
</dbReference>
<protein>
    <submittedName>
        <fullName evidence="3">GST C-terminal domain-containing protein</fullName>
    </submittedName>
</protein>
<dbReference type="Gene3D" id="1.20.1050.10">
    <property type="match status" value="1"/>
</dbReference>
<evidence type="ECO:0000259" key="1">
    <source>
        <dbReference type="PROSITE" id="PS50405"/>
    </source>
</evidence>
<dbReference type="PANTHER" id="PTHR11571:SF150">
    <property type="entry name" value="GLUTATHIONE S-TRANSFERASE"/>
    <property type="match status" value="1"/>
</dbReference>
<dbReference type="WBParaSite" id="PDA_v2.g26873.t1">
    <property type="protein sequence ID" value="PDA_v2.g26873.t1"/>
    <property type="gene ID" value="PDA_v2.g26873"/>
</dbReference>
<dbReference type="Proteomes" id="UP000887578">
    <property type="component" value="Unplaced"/>
</dbReference>
<dbReference type="Pfam" id="PF14497">
    <property type="entry name" value="GST_C_3"/>
    <property type="match status" value="1"/>
</dbReference>